<feature type="compositionally biased region" description="Basic residues" evidence="1">
    <location>
        <begin position="161"/>
        <end position="174"/>
    </location>
</feature>
<dbReference type="EMBL" id="CAJSTJ010000099">
    <property type="protein sequence ID" value="CAG7556484.1"/>
    <property type="molecule type" value="Genomic_DNA"/>
</dbReference>
<sequence length="508" mass="56817">MSTNLNSPPESPLPPADHSLHINSLTSGHVKGSNIPPERYNEWSHHVIANNNAINTLVDVPFHRKESVTWNAEKPDLCAQYQVAQSSDDHDYRGIIDDLTVEIQQLKNELKRYKKPGPTELHQDELFEIRVHGLPQKKKRELDAILGDFATNIDGCPKRSSSQKRRRVSPHNRNHTYSESGIQRKRAPYSRSSSLRPTDSAYASTSTGRESSSNPLNHPILTSTQSPKGEAEDYLREIPDGLYPQHTIMTDRERKTLVVRRLEQLFTGRDYIADTLKTSLVRPGGSFIMVGDVADGQVTDQSPAHELPTDRDEPIREARFLPPEQQSHTRGNDFPLSSSLSPSDPSKGSIKTGGNGEDSVSGTMPFPPLVLLPKQRATRPCDLDPDRAQVPYENVNYIRHLDLLPPELLPRQQSSQSVDLEAEGWVSMNLLYNLAQLHLFNVTPDFVRSAVSENSTRLQLSTDGYKILWQGESKNTEFSTYSSGYSTSETPSVGNVQSVHFIVNCLNA</sequence>
<feature type="region of interest" description="Disordered" evidence="1">
    <location>
        <begin position="321"/>
        <end position="368"/>
    </location>
</feature>
<evidence type="ECO:0008006" key="4">
    <source>
        <dbReference type="Google" id="ProtNLM"/>
    </source>
</evidence>
<dbReference type="GO" id="GO:0007623">
    <property type="term" value="P:circadian rhythm"/>
    <property type="evidence" value="ECO:0007669"/>
    <property type="project" value="InterPro"/>
</dbReference>
<feature type="compositionally biased region" description="Low complexity" evidence="1">
    <location>
        <begin position="335"/>
        <end position="346"/>
    </location>
</feature>
<organism evidence="2 3">
    <name type="scientific">Fusarium equiseti</name>
    <name type="common">Fusarium scirpi</name>
    <dbReference type="NCBI Taxonomy" id="61235"/>
    <lineage>
        <taxon>Eukaryota</taxon>
        <taxon>Fungi</taxon>
        <taxon>Dikarya</taxon>
        <taxon>Ascomycota</taxon>
        <taxon>Pezizomycotina</taxon>
        <taxon>Sordariomycetes</taxon>
        <taxon>Hypocreomycetidae</taxon>
        <taxon>Hypocreales</taxon>
        <taxon>Nectriaceae</taxon>
        <taxon>Fusarium</taxon>
        <taxon>Fusarium incarnatum-equiseti species complex</taxon>
    </lineage>
</organism>
<comment type="caution">
    <text evidence="2">The sequence shown here is derived from an EMBL/GenBank/DDBJ whole genome shotgun (WGS) entry which is preliminary data.</text>
</comment>
<dbReference type="InterPro" id="IPR018554">
    <property type="entry name" value="FRQ"/>
</dbReference>
<name>A0A8J2IUL8_FUSEQ</name>
<dbReference type="GO" id="GO:0006355">
    <property type="term" value="P:regulation of DNA-templated transcription"/>
    <property type="evidence" value="ECO:0007669"/>
    <property type="project" value="InterPro"/>
</dbReference>
<evidence type="ECO:0000313" key="2">
    <source>
        <dbReference type="EMBL" id="CAG7556484.1"/>
    </source>
</evidence>
<gene>
    <name evidence="2" type="ORF">FEQUK3_LOCUS2173</name>
</gene>
<proteinExistence type="predicted"/>
<feature type="compositionally biased region" description="Polar residues" evidence="1">
    <location>
        <begin position="190"/>
        <end position="227"/>
    </location>
</feature>
<dbReference type="AlphaFoldDB" id="A0A8J2IUL8"/>
<dbReference type="GO" id="GO:0005737">
    <property type="term" value="C:cytoplasm"/>
    <property type="evidence" value="ECO:0007669"/>
    <property type="project" value="InterPro"/>
</dbReference>
<dbReference type="GO" id="GO:0005634">
    <property type="term" value="C:nucleus"/>
    <property type="evidence" value="ECO:0007669"/>
    <property type="project" value="InterPro"/>
</dbReference>
<protein>
    <recommendedName>
        <fullName evidence="4">Frequency clock protein</fullName>
    </recommendedName>
</protein>
<dbReference type="Pfam" id="PF09421">
    <property type="entry name" value="FRQ"/>
    <property type="match status" value="1"/>
</dbReference>
<feature type="region of interest" description="Disordered" evidence="1">
    <location>
        <begin position="153"/>
        <end position="229"/>
    </location>
</feature>
<dbReference type="Proteomes" id="UP000693738">
    <property type="component" value="Unassembled WGS sequence"/>
</dbReference>
<reference evidence="2" key="1">
    <citation type="submission" date="2021-05" db="EMBL/GenBank/DDBJ databases">
        <authorList>
            <person name="Khan N."/>
        </authorList>
    </citation>
    <scope>NUCLEOTIDE SEQUENCE</scope>
</reference>
<evidence type="ECO:0000256" key="1">
    <source>
        <dbReference type="SAM" id="MobiDB-lite"/>
    </source>
</evidence>
<accession>A0A8J2IUL8</accession>
<evidence type="ECO:0000313" key="3">
    <source>
        <dbReference type="Proteomes" id="UP000693738"/>
    </source>
</evidence>